<name>A0A1T4KU11_9GAMM</name>
<feature type="chain" id="PRO_5012097491" description="Toluene tolerance protein" evidence="1">
    <location>
        <begin position="29"/>
        <end position="223"/>
    </location>
</feature>
<evidence type="ECO:0000256" key="1">
    <source>
        <dbReference type="SAM" id="SignalP"/>
    </source>
</evidence>
<protein>
    <recommendedName>
        <fullName evidence="4">Toluene tolerance protein</fullName>
    </recommendedName>
</protein>
<feature type="signal peptide" evidence="1">
    <location>
        <begin position="1"/>
        <end position="28"/>
    </location>
</feature>
<keyword evidence="1" id="KW-0732">Signal</keyword>
<dbReference type="InterPro" id="IPR042245">
    <property type="entry name" value="Tgt2/MlaC_sf"/>
</dbReference>
<keyword evidence="3" id="KW-1185">Reference proteome</keyword>
<dbReference type="PANTHER" id="PTHR36573">
    <property type="entry name" value="INTERMEMBRANE PHOSPHOLIPID TRANSPORT SYSTEM BINDING PROTEIN MLAC"/>
    <property type="match status" value="1"/>
</dbReference>
<evidence type="ECO:0000313" key="2">
    <source>
        <dbReference type="EMBL" id="OPX54937.1"/>
    </source>
</evidence>
<dbReference type="InterPro" id="IPR008869">
    <property type="entry name" value="MlaC/ttg2D"/>
</dbReference>
<organism evidence="2 3">
    <name type="scientific">Oceanospirillum multiglobuliferum</name>
    <dbReference type="NCBI Taxonomy" id="64969"/>
    <lineage>
        <taxon>Bacteria</taxon>
        <taxon>Pseudomonadati</taxon>
        <taxon>Pseudomonadota</taxon>
        <taxon>Gammaproteobacteria</taxon>
        <taxon>Oceanospirillales</taxon>
        <taxon>Oceanospirillaceae</taxon>
        <taxon>Oceanospirillum</taxon>
    </lineage>
</organism>
<comment type="caution">
    <text evidence="2">The sequence shown here is derived from an EMBL/GenBank/DDBJ whole genome shotgun (WGS) entry which is preliminary data.</text>
</comment>
<dbReference type="STRING" id="64969.SAMN02745127_00214"/>
<reference evidence="2 3" key="1">
    <citation type="submission" date="2017-01" db="EMBL/GenBank/DDBJ databases">
        <title>Genome Sequencing of a Marine Spirillum, Oceanospirillum multiglobuliferum ATCC 33336, from Japan.</title>
        <authorList>
            <person name="Carney J.G."/>
            <person name="Trachtenberg A.M."/>
            <person name="Rheaume B.A."/>
            <person name="Linnane J.D."/>
            <person name="Pitts N.L."/>
            <person name="Mykles D.L."/>
            <person name="Maclea K.S."/>
        </authorList>
    </citation>
    <scope>NUCLEOTIDE SEQUENCE [LARGE SCALE GENOMIC DNA]</scope>
    <source>
        <strain evidence="2 3">ATCC 33336</strain>
    </source>
</reference>
<accession>A0A1T4KU11</accession>
<dbReference type="AlphaFoldDB" id="A0A1T4KU11"/>
<sequence length="223" mass="25368">MVLIKRASIGCLFTLIMLTGLISTHAVAASEETPQQVITRTANDLLGTIEEARTYYDQDPERFYKQVEAILEPAVDMRRFSAGVMAKYYRTASDDQRARFLLVFQDSLIRTYAKGLLAFSNEEIRVLEPKAPSRDPDRDSVDMEVIAVDGTVYPINYSMRKSKDGHWRINNVTVNGINLGLTFRNQFDSAMQAHDRDFNYVIDNWLKSESASIVNEPKAETKE</sequence>
<dbReference type="EMBL" id="MTSM01000015">
    <property type="protein sequence ID" value="OPX54937.1"/>
    <property type="molecule type" value="Genomic_DNA"/>
</dbReference>
<proteinExistence type="predicted"/>
<dbReference type="Proteomes" id="UP000191418">
    <property type="component" value="Unassembled WGS sequence"/>
</dbReference>
<dbReference type="PIRSF" id="PIRSF004649">
    <property type="entry name" value="MlaC"/>
    <property type="match status" value="1"/>
</dbReference>
<dbReference type="Gene3D" id="3.10.450.710">
    <property type="entry name" value="Tgt2/MlaC"/>
    <property type="match status" value="1"/>
</dbReference>
<dbReference type="OrthoDB" id="9787053at2"/>
<evidence type="ECO:0000313" key="3">
    <source>
        <dbReference type="Proteomes" id="UP000191418"/>
    </source>
</evidence>
<dbReference type="Pfam" id="PF05494">
    <property type="entry name" value="MlaC"/>
    <property type="match status" value="1"/>
</dbReference>
<gene>
    <name evidence="2" type="ORF">BTE48_11380</name>
</gene>
<dbReference type="PANTHER" id="PTHR36573:SF1">
    <property type="entry name" value="INTERMEMBRANE PHOSPHOLIPID TRANSPORT SYSTEM BINDING PROTEIN MLAC"/>
    <property type="match status" value="1"/>
</dbReference>
<dbReference type="RefSeq" id="WP_078743823.1">
    <property type="nucleotide sequence ID" value="NZ_FUXG01000001.1"/>
</dbReference>
<evidence type="ECO:0008006" key="4">
    <source>
        <dbReference type="Google" id="ProtNLM"/>
    </source>
</evidence>